<dbReference type="PANTHER" id="PTHR43305">
    <property type="entry name" value="FAMILY N-ACETYLTRANSFERASE, PUTATIVE (AFU_ORTHOLOGUE AFUA_2G01380)-RELATED"/>
    <property type="match status" value="1"/>
</dbReference>
<dbReference type="InterPro" id="IPR016181">
    <property type="entry name" value="Acyl_CoA_acyltransferase"/>
</dbReference>
<gene>
    <name evidence="2" type="ORF">QTN47_16200</name>
</gene>
<protein>
    <submittedName>
        <fullName evidence="2">GNAT family N-acetyltransferase</fullName>
    </submittedName>
</protein>
<dbReference type="SUPFAM" id="SSF55729">
    <property type="entry name" value="Acyl-CoA N-acyltransferases (Nat)"/>
    <property type="match status" value="1"/>
</dbReference>
<organism evidence="2 3">
    <name type="scientific">Danxiaibacter flavus</name>
    <dbReference type="NCBI Taxonomy" id="3049108"/>
    <lineage>
        <taxon>Bacteria</taxon>
        <taxon>Pseudomonadati</taxon>
        <taxon>Bacteroidota</taxon>
        <taxon>Chitinophagia</taxon>
        <taxon>Chitinophagales</taxon>
        <taxon>Chitinophagaceae</taxon>
        <taxon>Danxiaibacter</taxon>
    </lineage>
</organism>
<dbReference type="Gene3D" id="3.40.630.30">
    <property type="match status" value="1"/>
</dbReference>
<dbReference type="EMBL" id="JAULBC010000005">
    <property type="protein sequence ID" value="MEX6689051.1"/>
    <property type="molecule type" value="Genomic_DNA"/>
</dbReference>
<evidence type="ECO:0000259" key="1">
    <source>
        <dbReference type="PROSITE" id="PS51186"/>
    </source>
</evidence>
<dbReference type="Proteomes" id="UP001560573">
    <property type="component" value="Unassembled WGS sequence"/>
</dbReference>
<dbReference type="RefSeq" id="WP_369330459.1">
    <property type="nucleotide sequence ID" value="NZ_JAULBC010000005.1"/>
</dbReference>
<keyword evidence="3" id="KW-1185">Reference proteome</keyword>
<evidence type="ECO:0000313" key="3">
    <source>
        <dbReference type="Proteomes" id="UP001560573"/>
    </source>
</evidence>
<accession>A0ABV3ZGN5</accession>
<dbReference type="Pfam" id="PF00583">
    <property type="entry name" value="Acetyltransf_1"/>
    <property type="match status" value="1"/>
</dbReference>
<feature type="domain" description="N-acetyltransferase" evidence="1">
    <location>
        <begin position="2"/>
        <end position="160"/>
    </location>
</feature>
<reference evidence="2 3" key="1">
    <citation type="submission" date="2023-07" db="EMBL/GenBank/DDBJ databases">
        <authorList>
            <person name="Lian W.-H."/>
        </authorList>
    </citation>
    <scope>NUCLEOTIDE SEQUENCE [LARGE SCALE GENOMIC DNA]</scope>
    <source>
        <strain evidence="2 3">SYSU DXS3180</strain>
    </source>
</reference>
<comment type="caution">
    <text evidence="2">The sequence shown here is derived from an EMBL/GenBank/DDBJ whole genome shotgun (WGS) entry which is preliminary data.</text>
</comment>
<dbReference type="PANTHER" id="PTHR43305:SF1">
    <property type="entry name" value="FAMILY N-ACETYLTRANSFERASE, PUTATIVE (AFU_ORTHOLOGUE AFUA_2G01380)-RELATED"/>
    <property type="match status" value="1"/>
</dbReference>
<dbReference type="InterPro" id="IPR052777">
    <property type="entry name" value="Acetyltransferase_Enz"/>
</dbReference>
<proteinExistence type="predicted"/>
<dbReference type="InterPro" id="IPR000182">
    <property type="entry name" value="GNAT_dom"/>
</dbReference>
<dbReference type="PROSITE" id="PS51186">
    <property type="entry name" value="GNAT"/>
    <property type="match status" value="1"/>
</dbReference>
<evidence type="ECO:0000313" key="2">
    <source>
        <dbReference type="EMBL" id="MEX6689051.1"/>
    </source>
</evidence>
<sequence>MLTIQRITGPGEDTRLAAQLFDEYARELGIDLQFQQFEKELDDPMKKYGPPDGALLLAYWNDTLAACVALQKLDDDNGVRFCEMKRLFVRPGHRKHAIGNALVDAIICEARKLGYDIMKLDTLKRLQPAIKLYQRKGFIETKPYYFNPIEDVVFMEKDLRPE</sequence>
<dbReference type="CDD" id="cd04301">
    <property type="entry name" value="NAT_SF"/>
    <property type="match status" value="1"/>
</dbReference>
<name>A0ABV3ZGN5_9BACT</name>